<reference evidence="10" key="1">
    <citation type="journal article" date="2023" name="Plant J.">
        <title>The genome of the king protea, Protea cynaroides.</title>
        <authorList>
            <person name="Chang J."/>
            <person name="Duong T.A."/>
            <person name="Schoeman C."/>
            <person name="Ma X."/>
            <person name="Roodt D."/>
            <person name="Barker N."/>
            <person name="Li Z."/>
            <person name="Van de Peer Y."/>
            <person name="Mizrachi E."/>
        </authorList>
    </citation>
    <scope>NUCLEOTIDE SEQUENCE</scope>
    <source>
        <tissue evidence="10">Young leaves</tissue>
    </source>
</reference>
<evidence type="ECO:0000256" key="2">
    <source>
        <dbReference type="ARBA" id="ARBA00007651"/>
    </source>
</evidence>
<dbReference type="InterPro" id="IPR006459">
    <property type="entry name" value="CASP/CASPL"/>
</dbReference>
<keyword evidence="7 8" id="KW-0472">Membrane</keyword>
<keyword evidence="11" id="KW-1185">Reference proteome</keyword>
<evidence type="ECO:0000259" key="9">
    <source>
        <dbReference type="Pfam" id="PF04535"/>
    </source>
</evidence>
<feature type="transmembrane region" description="Helical" evidence="8">
    <location>
        <begin position="12"/>
        <end position="30"/>
    </location>
</feature>
<comment type="subunit">
    <text evidence="3 8">Homodimer and heterodimers.</text>
</comment>
<evidence type="ECO:0000256" key="8">
    <source>
        <dbReference type="RuleBase" id="RU361233"/>
    </source>
</evidence>
<evidence type="ECO:0000256" key="4">
    <source>
        <dbReference type="ARBA" id="ARBA00022475"/>
    </source>
</evidence>
<name>A0A9Q0GML6_9MAGN</name>
<evidence type="ECO:0000256" key="6">
    <source>
        <dbReference type="ARBA" id="ARBA00022989"/>
    </source>
</evidence>
<keyword evidence="4 8" id="KW-1003">Cell membrane</keyword>
<sequence>METGILKAEGSLRLFVLLLLLLTACLVRLDSQTKVILLSFQRKATYNDMKALVIFVVVEFAAAGYHLLQLSKCIIFVSVGGKRTGSYTNLAWVSFLLDQMVTYISFGALTAATQASALAATGQNNFEWTKLCDRYTRFCYQIGGAIFCGLLSVIIMAVITSISALTLFRFYSWKHFLILKGR</sequence>
<dbReference type="Proteomes" id="UP001141806">
    <property type="component" value="Unassembled WGS sequence"/>
</dbReference>
<dbReference type="EMBL" id="JAMYWD010000012">
    <property type="protein sequence ID" value="KAJ4950114.1"/>
    <property type="molecule type" value="Genomic_DNA"/>
</dbReference>
<dbReference type="GO" id="GO:0005886">
    <property type="term" value="C:plasma membrane"/>
    <property type="evidence" value="ECO:0007669"/>
    <property type="project" value="UniProtKB-SubCell"/>
</dbReference>
<dbReference type="PANTHER" id="PTHR33573">
    <property type="entry name" value="CASP-LIKE PROTEIN 4A4"/>
    <property type="match status" value="1"/>
</dbReference>
<dbReference type="AlphaFoldDB" id="A0A9Q0GML6"/>
<evidence type="ECO:0000256" key="3">
    <source>
        <dbReference type="ARBA" id="ARBA00011489"/>
    </source>
</evidence>
<accession>A0A9Q0GML6</accession>
<comment type="similarity">
    <text evidence="2 8">Belongs to the Casparian strip membrane proteins (CASP) family.</text>
</comment>
<dbReference type="PANTHER" id="PTHR33573:SF30">
    <property type="entry name" value="CASP-LIKE PROTEIN 2C1-RELATED"/>
    <property type="match status" value="1"/>
</dbReference>
<keyword evidence="5 8" id="KW-0812">Transmembrane</keyword>
<dbReference type="Pfam" id="PF04535">
    <property type="entry name" value="CASP_dom"/>
    <property type="match status" value="1"/>
</dbReference>
<dbReference type="NCBIfam" id="TIGR01569">
    <property type="entry name" value="A_tha_TIGR01569"/>
    <property type="match status" value="1"/>
</dbReference>
<dbReference type="PROSITE" id="PS51257">
    <property type="entry name" value="PROKAR_LIPOPROTEIN"/>
    <property type="match status" value="1"/>
</dbReference>
<feature type="transmembrane region" description="Helical" evidence="8">
    <location>
        <begin position="51"/>
        <end position="80"/>
    </location>
</feature>
<evidence type="ECO:0000313" key="10">
    <source>
        <dbReference type="EMBL" id="KAJ4950114.1"/>
    </source>
</evidence>
<proteinExistence type="inferred from homology"/>
<evidence type="ECO:0000256" key="7">
    <source>
        <dbReference type="ARBA" id="ARBA00023136"/>
    </source>
</evidence>
<feature type="transmembrane region" description="Helical" evidence="8">
    <location>
        <begin position="100"/>
        <end position="121"/>
    </location>
</feature>
<evidence type="ECO:0000313" key="11">
    <source>
        <dbReference type="Proteomes" id="UP001141806"/>
    </source>
</evidence>
<keyword evidence="6 8" id="KW-1133">Transmembrane helix</keyword>
<protein>
    <recommendedName>
        <fullName evidence="8">CASP-like protein</fullName>
    </recommendedName>
</protein>
<evidence type="ECO:0000256" key="5">
    <source>
        <dbReference type="ARBA" id="ARBA00022692"/>
    </source>
</evidence>
<dbReference type="OrthoDB" id="689315at2759"/>
<dbReference type="InterPro" id="IPR006702">
    <property type="entry name" value="CASP_dom"/>
</dbReference>
<evidence type="ECO:0000256" key="1">
    <source>
        <dbReference type="ARBA" id="ARBA00004651"/>
    </source>
</evidence>
<comment type="caution">
    <text evidence="10">The sequence shown here is derived from an EMBL/GenBank/DDBJ whole genome shotgun (WGS) entry which is preliminary data.</text>
</comment>
<feature type="domain" description="Casparian strip membrane protein" evidence="9">
    <location>
        <begin position="6"/>
        <end position="154"/>
    </location>
</feature>
<comment type="subcellular location">
    <subcellularLocation>
        <location evidence="1 8">Cell membrane</location>
        <topology evidence="1 8">Multi-pass membrane protein</topology>
    </subcellularLocation>
</comment>
<gene>
    <name evidence="10" type="ORF">NE237_026946</name>
</gene>
<organism evidence="10 11">
    <name type="scientific">Protea cynaroides</name>
    <dbReference type="NCBI Taxonomy" id="273540"/>
    <lineage>
        <taxon>Eukaryota</taxon>
        <taxon>Viridiplantae</taxon>
        <taxon>Streptophyta</taxon>
        <taxon>Embryophyta</taxon>
        <taxon>Tracheophyta</taxon>
        <taxon>Spermatophyta</taxon>
        <taxon>Magnoliopsida</taxon>
        <taxon>Proteales</taxon>
        <taxon>Proteaceae</taxon>
        <taxon>Protea</taxon>
    </lineage>
</organism>
<feature type="transmembrane region" description="Helical" evidence="8">
    <location>
        <begin position="142"/>
        <end position="171"/>
    </location>
</feature>